<dbReference type="EMBL" id="JQBP01000003">
    <property type="protein sequence ID" value="KRN75039.1"/>
    <property type="molecule type" value="Genomic_DNA"/>
</dbReference>
<dbReference type="InterPro" id="IPR006282">
    <property type="entry name" value="Thi_PPkinase"/>
</dbReference>
<name>A0A0R2JCJ9_9LACO</name>
<dbReference type="InterPro" id="IPR007371">
    <property type="entry name" value="TPK_catalytic"/>
</dbReference>
<dbReference type="OrthoDB" id="9804377at2"/>
<dbReference type="GO" id="GO:0005524">
    <property type="term" value="F:ATP binding"/>
    <property type="evidence" value="ECO:0007669"/>
    <property type="project" value="UniProtKB-KW"/>
</dbReference>
<accession>A0A0R2JCJ9</accession>
<dbReference type="PATRIC" id="fig|1616.3.peg.817"/>
<dbReference type="Pfam" id="PF04265">
    <property type="entry name" value="TPK_B1_binding"/>
    <property type="match status" value="1"/>
</dbReference>
<dbReference type="InterPro" id="IPR036759">
    <property type="entry name" value="TPK_catalytic_sf"/>
</dbReference>
<dbReference type="GO" id="GO:0009229">
    <property type="term" value="P:thiamine diphosphate biosynthetic process"/>
    <property type="evidence" value="ECO:0007669"/>
    <property type="project" value="InterPro"/>
</dbReference>
<reference evidence="7 8" key="1">
    <citation type="journal article" date="2015" name="Genome Announc.">
        <title>Expanding the biotechnology potential of lactobacilli through comparative genomics of 213 strains and associated genera.</title>
        <authorList>
            <person name="Sun Z."/>
            <person name="Harris H.M."/>
            <person name="McCann A."/>
            <person name="Guo C."/>
            <person name="Argimon S."/>
            <person name="Zhang W."/>
            <person name="Yang X."/>
            <person name="Jeffery I.B."/>
            <person name="Cooney J.C."/>
            <person name="Kagawa T.F."/>
            <person name="Liu W."/>
            <person name="Song Y."/>
            <person name="Salvetti E."/>
            <person name="Wrobel A."/>
            <person name="Rasinkangas P."/>
            <person name="Parkhill J."/>
            <person name="Rea M.C."/>
            <person name="O'Sullivan O."/>
            <person name="Ritari J."/>
            <person name="Douillard F.P."/>
            <person name="Paul Ross R."/>
            <person name="Yang R."/>
            <person name="Briner A.E."/>
            <person name="Felis G.E."/>
            <person name="de Vos W.M."/>
            <person name="Barrangou R."/>
            <person name="Klaenhammer T.R."/>
            <person name="Caufield P.W."/>
            <person name="Cui Y."/>
            <person name="Zhang H."/>
            <person name="O'Toole P.W."/>
        </authorList>
    </citation>
    <scope>NUCLEOTIDE SEQUENCE [LARGE SCALE GENOMIC DNA]</scope>
    <source>
        <strain evidence="7 8">DSM 20593</strain>
    </source>
</reference>
<protein>
    <recommendedName>
        <fullName evidence="5">Thiamine diphosphokinase</fullName>
        <ecNumber evidence="5">2.7.6.2</ecNumber>
    </recommendedName>
</protein>
<dbReference type="STRING" id="1616.IV73_GL000797"/>
<dbReference type="Gene3D" id="3.40.50.10240">
    <property type="entry name" value="Thiamin pyrophosphokinase, catalytic domain"/>
    <property type="match status" value="1"/>
</dbReference>
<comment type="caution">
    <text evidence="7">The sequence shown here is derived from an EMBL/GenBank/DDBJ whole genome shotgun (WGS) entry which is preliminary data.</text>
</comment>
<dbReference type="NCBIfam" id="TIGR01378">
    <property type="entry name" value="thi_PPkinase"/>
    <property type="match status" value="1"/>
</dbReference>
<dbReference type="GO" id="GO:0006772">
    <property type="term" value="P:thiamine metabolic process"/>
    <property type="evidence" value="ECO:0007669"/>
    <property type="project" value="UniProtKB-UniRule"/>
</dbReference>
<dbReference type="GO" id="GO:0030975">
    <property type="term" value="F:thiamine binding"/>
    <property type="evidence" value="ECO:0007669"/>
    <property type="project" value="InterPro"/>
</dbReference>
<evidence type="ECO:0000256" key="1">
    <source>
        <dbReference type="ARBA" id="ARBA00022679"/>
    </source>
</evidence>
<dbReference type="Pfam" id="PF04263">
    <property type="entry name" value="TPK_catalytic"/>
    <property type="match status" value="1"/>
</dbReference>
<dbReference type="GO" id="GO:0016301">
    <property type="term" value="F:kinase activity"/>
    <property type="evidence" value="ECO:0007669"/>
    <property type="project" value="UniProtKB-KW"/>
</dbReference>
<dbReference type="RefSeq" id="WP_057755093.1">
    <property type="nucleotide sequence ID" value="NZ_JQBP01000003.1"/>
</dbReference>
<keyword evidence="4" id="KW-0067">ATP-binding</keyword>
<keyword evidence="1" id="KW-0808">Transferase</keyword>
<keyword evidence="8" id="KW-1185">Reference proteome</keyword>
<dbReference type="SMART" id="SM00983">
    <property type="entry name" value="TPK_B1_binding"/>
    <property type="match status" value="1"/>
</dbReference>
<dbReference type="PANTHER" id="PTHR41299">
    <property type="entry name" value="THIAMINE PYROPHOSPHOKINASE"/>
    <property type="match status" value="1"/>
</dbReference>
<dbReference type="PANTHER" id="PTHR41299:SF1">
    <property type="entry name" value="THIAMINE PYROPHOSPHOKINASE"/>
    <property type="match status" value="1"/>
</dbReference>
<dbReference type="EC" id="2.7.6.2" evidence="5"/>
<proteinExistence type="predicted"/>
<evidence type="ECO:0000256" key="2">
    <source>
        <dbReference type="ARBA" id="ARBA00022741"/>
    </source>
</evidence>
<dbReference type="InterPro" id="IPR007373">
    <property type="entry name" value="Thiamin_PyroPKinase_B1-bd"/>
</dbReference>
<evidence type="ECO:0000256" key="4">
    <source>
        <dbReference type="ARBA" id="ARBA00022840"/>
    </source>
</evidence>
<dbReference type="Proteomes" id="UP000051655">
    <property type="component" value="Unassembled WGS sequence"/>
</dbReference>
<evidence type="ECO:0000259" key="6">
    <source>
        <dbReference type="SMART" id="SM00983"/>
    </source>
</evidence>
<keyword evidence="3" id="KW-0418">Kinase</keyword>
<keyword evidence="2" id="KW-0547">Nucleotide-binding</keyword>
<evidence type="ECO:0000313" key="7">
    <source>
        <dbReference type="EMBL" id="KRN75039.1"/>
    </source>
</evidence>
<organism evidence="7 8">
    <name type="scientific">Weissella kandleri</name>
    <dbReference type="NCBI Taxonomy" id="1616"/>
    <lineage>
        <taxon>Bacteria</taxon>
        <taxon>Bacillati</taxon>
        <taxon>Bacillota</taxon>
        <taxon>Bacilli</taxon>
        <taxon>Lactobacillales</taxon>
        <taxon>Lactobacillaceae</taxon>
        <taxon>Weissella</taxon>
    </lineage>
</organism>
<dbReference type="AlphaFoldDB" id="A0A0R2JCJ9"/>
<evidence type="ECO:0000313" key="8">
    <source>
        <dbReference type="Proteomes" id="UP000051655"/>
    </source>
</evidence>
<dbReference type="SUPFAM" id="SSF63999">
    <property type="entry name" value="Thiamin pyrophosphokinase, catalytic domain"/>
    <property type="match status" value="1"/>
</dbReference>
<feature type="domain" description="Thiamin pyrophosphokinase thiamin-binding" evidence="6">
    <location>
        <begin position="151"/>
        <end position="213"/>
    </location>
</feature>
<dbReference type="GO" id="GO:0004788">
    <property type="term" value="F:thiamine diphosphokinase activity"/>
    <property type="evidence" value="ECO:0007669"/>
    <property type="project" value="UniProtKB-UniRule"/>
</dbReference>
<evidence type="ECO:0000256" key="5">
    <source>
        <dbReference type="NCBIfam" id="TIGR01378"/>
    </source>
</evidence>
<dbReference type="InterPro" id="IPR053149">
    <property type="entry name" value="TPK"/>
</dbReference>
<evidence type="ECO:0000256" key="3">
    <source>
        <dbReference type="ARBA" id="ARBA00022777"/>
    </source>
</evidence>
<gene>
    <name evidence="7" type="ORF">IV73_GL000797</name>
</gene>
<sequence>MAHTVLPQDRMRILLGGPHSEWPDELKNGELSGPWAAADRGTIDLITLNQPPIFAIGDFDSISPAERQKIEQVVPTVVQKFEQISTDTQALLKAVDQRFSPKWIEIYGATGGRADHALGNIWMFIEPDFRELAQRVVLIDRNNEIRFYLPGSYTIQRNPELRYLGFAALEPVVNLELPDEKYPLQWSGGPKIWGSNEFNGSHNHFSFEQGMIAVIQSKDVKKA</sequence>
<dbReference type="CDD" id="cd07995">
    <property type="entry name" value="TPK"/>
    <property type="match status" value="1"/>
</dbReference>